<name>A0A8H4L8Z8_9HYPO</name>
<proteinExistence type="predicted"/>
<feature type="domain" description="Aminoglycoside phosphotransferase" evidence="1">
    <location>
        <begin position="73"/>
        <end position="321"/>
    </location>
</feature>
<evidence type="ECO:0000313" key="2">
    <source>
        <dbReference type="EMBL" id="KAF4463808.1"/>
    </source>
</evidence>
<dbReference type="Gene3D" id="3.90.1200.10">
    <property type="match status" value="1"/>
</dbReference>
<dbReference type="Proteomes" id="UP000554235">
    <property type="component" value="Unassembled WGS sequence"/>
</dbReference>
<sequence length="411" mass="46397">MKHLDQDRPTTPPHQPTAGVRILREVIEIIAKLGFPYHDMISVRQAPFGKFYNNRIYYLELQKPTVERPAVQKLVLKVNGRFFGPNKIQNEVSCFRLVQKHCPSVPAPRALAWSEDGHVATFATPFRSGSCSIDMPTGLDTLTHGGWILMTRLPGSPLSEADLDDAIMVSLANQFGDIVACWRQNIPTQNYCGNIWLPGLNYDGADNELTIHGALHIGINTTDPITHINDYYKTKLEKSLTRLQTTDSFARSRYLIEPIQAFIRDALPKLDLGSGRDMNPSEFVFTHYDLSPRNILMSGHPPRITGIVDFESSGFFPTVEEFLNDSIGNKGDFPSVFYNSYLERLRRNGVATPAAGFDPNLWNRNYWLETLAVRIAPWDLPGNYSGEKLETELEKAESDVREMLEHLSNTD</sequence>
<accession>A0A8H4L8Z8</accession>
<dbReference type="SUPFAM" id="SSF56112">
    <property type="entry name" value="Protein kinase-like (PK-like)"/>
    <property type="match status" value="1"/>
</dbReference>
<dbReference type="Pfam" id="PF01636">
    <property type="entry name" value="APH"/>
    <property type="match status" value="1"/>
</dbReference>
<dbReference type="EMBL" id="JAADYS010001305">
    <property type="protein sequence ID" value="KAF4463808.1"/>
    <property type="molecule type" value="Genomic_DNA"/>
</dbReference>
<organism evidence="2 3">
    <name type="scientific">Fusarium albosuccineum</name>
    <dbReference type="NCBI Taxonomy" id="1237068"/>
    <lineage>
        <taxon>Eukaryota</taxon>
        <taxon>Fungi</taxon>
        <taxon>Dikarya</taxon>
        <taxon>Ascomycota</taxon>
        <taxon>Pezizomycotina</taxon>
        <taxon>Sordariomycetes</taxon>
        <taxon>Hypocreomycetidae</taxon>
        <taxon>Hypocreales</taxon>
        <taxon>Nectriaceae</taxon>
        <taxon>Fusarium</taxon>
        <taxon>Fusarium decemcellulare species complex</taxon>
    </lineage>
</organism>
<dbReference type="OrthoDB" id="2906425at2759"/>
<gene>
    <name evidence="2" type="ORF">FALBO_9368</name>
</gene>
<evidence type="ECO:0000313" key="3">
    <source>
        <dbReference type="Proteomes" id="UP000554235"/>
    </source>
</evidence>
<dbReference type="PANTHER" id="PTHR21310:SF15">
    <property type="entry name" value="AMINOGLYCOSIDE PHOSPHOTRANSFERASE DOMAIN-CONTAINING PROTEIN"/>
    <property type="match status" value="1"/>
</dbReference>
<dbReference type="InterPro" id="IPR051678">
    <property type="entry name" value="AGP_Transferase"/>
</dbReference>
<dbReference type="PANTHER" id="PTHR21310">
    <property type="entry name" value="AMINOGLYCOSIDE PHOSPHOTRANSFERASE-RELATED-RELATED"/>
    <property type="match status" value="1"/>
</dbReference>
<dbReference type="GO" id="GO:0016301">
    <property type="term" value="F:kinase activity"/>
    <property type="evidence" value="ECO:0007669"/>
    <property type="project" value="UniProtKB-KW"/>
</dbReference>
<dbReference type="InterPro" id="IPR002575">
    <property type="entry name" value="Aminoglycoside_PTrfase"/>
</dbReference>
<reference evidence="2 3" key="1">
    <citation type="submission" date="2020-01" db="EMBL/GenBank/DDBJ databases">
        <title>Identification and distribution of gene clusters putatively required for synthesis of sphingolipid metabolism inhibitors in phylogenetically diverse species of the filamentous fungus Fusarium.</title>
        <authorList>
            <person name="Kim H.-S."/>
            <person name="Busman M."/>
            <person name="Brown D.W."/>
            <person name="Divon H."/>
            <person name="Uhlig S."/>
            <person name="Proctor R.H."/>
        </authorList>
    </citation>
    <scope>NUCLEOTIDE SEQUENCE [LARGE SCALE GENOMIC DNA]</scope>
    <source>
        <strain evidence="2 3">NRRL 20459</strain>
    </source>
</reference>
<dbReference type="InterPro" id="IPR011009">
    <property type="entry name" value="Kinase-like_dom_sf"/>
</dbReference>
<keyword evidence="2" id="KW-0418">Kinase</keyword>
<evidence type="ECO:0000259" key="1">
    <source>
        <dbReference type="Pfam" id="PF01636"/>
    </source>
</evidence>
<keyword evidence="2" id="KW-0808">Transferase</keyword>
<keyword evidence="3" id="KW-1185">Reference proteome</keyword>
<dbReference type="AlphaFoldDB" id="A0A8H4L8Z8"/>
<protein>
    <submittedName>
        <fullName evidence="2">Kinase</fullName>
    </submittedName>
</protein>
<comment type="caution">
    <text evidence="2">The sequence shown here is derived from an EMBL/GenBank/DDBJ whole genome shotgun (WGS) entry which is preliminary data.</text>
</comment>